<comment type="caution">
    <text evidence="1">The sequence shown here is derived from an EMBL/GenBank/DDBJ whole genome shotgun (WGS) entry which is preliminary data.</text>
</comment>
<keyword evidence="2" id="KW-1185">Reference proteome</keyword>
<gene>
    <name evidence="1" type="ORF">RIF23_02815</name>
</gene>
<evidence type="ECO:0000313" key="2">
    <source>
        <dbReference type="Proteomes" id="UP001250214"/>
    </source>
</evidence>
<evidence type="ECO:0000313" key="1">
    <source>
        <dbReference type="EMBL" id="MDS1269224.1"/>
    </source>
</evidence>
<sequence>MPNGNPARRAWQRVVWAWRRFDAFHQAVFDSRWGHAREREARRQADTMRALVLLESLGVANPVAYETLDLVPYLVADLHDWHRRMGAETFGEPQVCC</sequence>
<reference evidence="2" key="1">
    <citation type="submission" date="2023-07" db="EMBL/GenBank/DDBJ databases">
        <title>Novel species in the genus Lipingzhangella isolated from Sambhar Salt Lake.</title>
        <authorList>
            <person name="Jiya N."/>
            <person name="Kajale S."/>
            <person name="Sharma A."/>
        </authorList>
    </citation>
    <scope>NUCLEOTIDE SEQUENCE [LARGE SCALE GENOMIC DNA]</scope>
    <source>
        <strain evidence="2">LS1_29</strain>
    </source>
</reference>
<dbReference type="EMBL" id="JAVLVT010000001">
    <property type="protein sequence ID" value="MDS1269224.1"/>
    <property type="molecule type" value="Genomic_DNA"/>
</dbReference>
<dbReference type="InterPro" id="IPR058303">
    <property type="entry name" value="DUF7990"/>
</dbReference>
<dbReference type="Pfam" id="PF25952">
    <property type="entry name" value="DUF7990"/>
    <property type="match status" value="1"/>
</dbReference>
<accession>A0ABU2H3Q0</accession>
<proteinExistence type="predicted"/>
<name>A0ABU2H3Q0_9ACTN</name>
<dbReference type="NCBIfam" id="NF041419">
    <property type="entry name" value="CC_star_Cory"/>
    <property type="match status" value="1"/>
</dbReference>
<dbReference type="Proteomes" id="UP001250214">
    <property type="component" value="Unassembled WGS sequence"/>
</dbReference>
<protein>
    <submittedName>
        <fullName evidence="1">Cory-CC-star protein</fullName>
    </submittedName>
</protein>
<organism evidence="1 2">
    <name type="scientific">Lipingzhangella rawalii</name>
    <dbReference type="NCBI Taxonomy" id="2055835"/>
    <lineage>
        <taxon>Bacteria</taxon>
        <taxon>Bacillati</taxon>
        <taxon>Actinomycetota</taxon>
        <taxon>Actinomycetes</taxon>
        <taxon>Streptosporangiales</taxon>
        <taxon>Nocardiopsidaceae</taxon>
        <taxon>Lipingzhangella</taxon>
    </lineage>
</organism>
<dbReference type="InterPro" id="IPR047717">
    <property type="entry name" value="CC_star_Cory"/>
</dbReference>